<dbReference type="GeneID" id="82202732"/>
<dbReference type="GO" id="GO:0016787">
    <property type="term" value="F:hydrolase activity"/>
    <property type="evidence" value="ECO:0007669"/>
    <property type="project" value="UniProtKB-KW"/>
</dbReference>
<evidence type="ECO:0000313" key="3">
    <source>
        <dbReference type="EMBL" id="OLU39946.1"/>
    </source>
</evidence>
<dbReference type="InterPro" id="IPR050300">
    <property type="entry name" value="GDXG_lipolytic_enzyme"/>
</dbReference>
<keyword evidence="1" id="KW-0378">Hydrolase</keyword>
<dbReference type="OrthoDB" id="24847at2"/>
<dbReference type="SUPFAM" id="SSF53474">
    <property type="entry name" value="alpha/beta-Hydrolases"/>
    <property type="match status" value="1"/>
</dbReference>
<evidence type="ECO:0000313" key="4">
    <source>
        <dbReference type="Proteomes" id="UP000186341"/>
    </source>
</evidence>
<gene>
    <name evidence="3" type="ORF">BO222_05865</name>
</gene>
<dbReference type="InterPro" id="IPR029058">
    <property type="entry name" value="AB_hydrolase_fold"/>
</dbReference>
<feature type="domain" description="BD-FAE-like" evidence="2">
    <location>
        <begin position="57"/>
        <end position="260"/>
    </location>
</feature>
<dbReference type="Gene3D" id="3.40.50.1820">
    <property type="entry name" value="alpha/beta hydrolase"/>
    <property type="match status" value="1"/>
</dbReference>
<dbReference type="RefSeq" id="WP_075819249.1">
    <property type="nucleotide sequence ID" value="NZ_CAJUTZ010000060.1"/>
</dbReference>
<dbReference type="Proteomes" id="UP000186341">
    <property type="component" value="Unassembled WGS sequence"/>
</dbReference>
<organism evidence="3 4">
    <name type="scientific">Ileibacterium valens</name>
    <dbReference type="NCBI Taxonomy" id="1862668"/>
    <lineage>
        <taxon>Bacteria</taxon>
        <taxon>Bacillati</taxon>
        <taxon>Bacillota</taxon>
        <taxon>Erysipelotrichia</taxon>
        <taxon>Erysipelotrichales</taxon>
        <taxon>Erysipelotrichaceae</taxon>
        <taxon>Ileibacterium</taxon>
    </lineage>
</organism>
<sequence length="317" mass="36591">MDFNYFVFLVVILTIKKYLNRLAKKKKKYEKLPDGVIKAAYEYAPSTNKKLLRECNIYTLENTDTRKMPIIIDIHGGCWVHGDKDVYDEYNSHLVKEGNVVSSLTYRTADKASLGDQIRDVFAYLNFLEENADELKISLDQVMLTGDSAGAELALVCHCINQSEEMQRVFKVKPIHFDIQAMVLTHPVCFIDQAGTIPQSQFLSKHFGVPGLQRFLYGKNYHESEEYQYSVNPTKFIDENMTFPPILLVTSEGDSTFKYQTFLLADLFDSCKIDYRIYFEQSKDAPHVFNISKPLDRLALKCNQYINDFFHTSLLSQ</sequence>
<evidence type="ECO:0000259" key="2">
    <source>
        <dbReference type="Pfam" id="PF20434"/>
    </source>
</evidence>
<protein>
    <recommendedName>
        <fullName evidence="2">BD-FAE-like domain-containing protein</fullName>
    </recommendedName>
</protein>
<proteinExistence type="predicted"/>
<dbReference type="Pfam" id="PF20434">
    <property type="entry name" value="BD-FAE"/>
    <property type="match status" value="1"/>
</dbReference>
<keyword evidence="4" id="KW-1185">Reference proteome</keyword>
<dbReference type="EMBL" id="MPJW01000121">
    <property type="protein sequence ID" value="OLU39946.1"/>
    <property type="molecule type" value="Genomic_DNA"/>
</dbReference>
<dbReference type="PANTHER" id="PTHR48081">
    <property type="entry name" value="AB HYDROLASE SUPERFAMILY PROTEIN C4A8.06C"/>
    <property type="match status" value="1"/>
</dbReference>
<accession>A0A1U7NGA6</accession>
<evidence type="ECO:0000256" key="1">
    <source>
        <dbReference type="ARBA" id="ARBA00022801"/>
    </source>
</evidence>
<reference evidence="3 4" key="1">
    <citation type="submission" date="2016-11" db="EMBL/GenBank/DDBJ databases">
        <title>Description of two novel members of the family Erysipelotrichaceae: Ileibacterium lipovorans gen. nov., sp. nov. and Dubosiella newyorkensis, gen. nov., sp. nov.</title>
        <authorList>
            <person name="Cox L.M."/>
            <person name="Sohn J."/>
            <person name="Tyrrell K.L."/>
            <person name="Citron D.M."/>
            <person name="Lawson P.A."/>
            <person name="Patel N.B."/>
            <person name="Iizumi T."/>
            <person name="Perez-Perez G.I."/>
            <person name="Goldstein E.J."/>
            <person name="Blaser M.J."/>
        </authorList>
    </citation>
    <scope>NUCLEOTIDE SEQUENCE [LARGE SCALE GENOMIC DNA]</scope>
    <source>
        <strain evidence="3 4">NYU-BL-A3</strain>
    </source>
</reference>
<dbReference type="InterPro" id="IPR049492">
    <property type="entry name" value="BD-FAE-like_dom"/>
</dbReference>
<comment type="caution">
    <text evidence="3">The sequence shown here is derived from an EMBL/GenBank/DDBJ whole genome shotgun (WGS) entry which is preliminary data.</text>
</comment>
<name>A0A1U7NGA6_9FIRM</name>
<dbReference type="AlphaFoldDB" id="A0A1U7NGA6"/>